<dbReference type="RefSeq" id="WP_201654093.1">
    <property type="nucleotide sequence ID" value="NZ_CP068047.1"/>
</dbReference>
<dbReference type="SUPFAM" id="SSF141371">
    <property type="entry name" value="PilZ domain-like"/>
    <property type="match status" value="1"/>
</dbReference>
<protein>
    <submittedName>
        <fullName evidence="2">PilZ domain-containing protein</fullName>
    </submittedName>
</protein>
<proteinExistence type="predicted"/>
<organism evidence="2 3">
    <name type="scientific">Devosia oryziradicis</name>
    <dbReference type="NCBI Taxonomy" id="2801335"/>
    <lineage>
        <taxon>Bacteria</taxon>
        <taxon>Pseudomonadati</taxon>
        <taxon>Pseudomonadota</taxon>
        <taxon>Alphaproteobacteria</taxon>
        <taxon>Hyphomicrobiales</taxon>
        <taxon>Devosiaceae</taxon>
        <taxon>Devosia</taxon>
    </lineage>
</organism>
<evidence type="ECO:0000313" key="3">
    <source>
        <dbReference type="Proteomes" id="UP000595460"/>
    </source>
</evidence>
<sequence length="232" mass="25430">MFQSVDGDSAPSRSQYDWHDIRFIGAKAGRYALPDHGASTDGKVAVYACRLCSISTRMAVIVGPVIGKEGETITAHFDDFGILRGKICRRLPSGFAMRLTMSDTDRDKLGGKIAWQKKNVHEQVPDKREHKRILPRDPRTVLTLADGTQMPCFVIDVSQSGIAVSAEIWPGLGTPMAVGKLVGRVVRYLDVGFALQFIQLQELSQLEILMAPPTPPAEEQDDAQGEGLLNQV</sequence>
<feature type="region of interest" description="Disordered" evidence="1">
    <location>
        <begin position="212"/>
        <end position="232"/>
    </location>
</feature>
<keyword evidence="3" id="KW-1185">Reference proteome</keyword>
<reference evidence="2 3" key="1">
    <citation type="submission" date="2021-01" db="EMBL/GenBank/DDBJ databases">
        <title>Genome seq and assembly of Devosia sp. G19.</title>
        <authorList>
            <person name="Chhetri G."/>
        </authorList>
    </citation>
    <scope>NUCLEOTIDE SEQUENCE [LARGE SCALE GENOMIC DNA]</scope>
    <source>
        <strain evidence="2 3">G19</strain>
    </source>
</reference>
<evidence type="ECO:0000313" key="2">
    <source>
        <dbReference type="EMBL" id="QQR35113.1"/>
    </source>
</evidence>
<dbReference type="Proteomes" id="UP000595460">
    <property type="component" value="Chromosome"/>
</dbReference>
<evidence type="ECO:0000256" key="1">
    <source>
        <dbReference type="SAM" id="MobiDB-lite"/>
    </source>
</evidence>
<dbReference type="EMBL" id="CP068047">
    <property type="protein sequence ID" value="QQR35113.1"/>
    <property type="molecule type" value="Genomic_DNA"/>
</dbReference>
<name>A0ABX7BU83_9HYPH</name>
<accession>A0ABX7BU83</accession>
<gene>
    <name evidence="2" type="ORF">JI749_12095</name>
</gene>